<dbReference type="AlphaFoldDB" id="A0A9W3JVR3"/>
<dbReference type="KEGG" id="btn:BTF1_32321"/>
<organism evidence="3 5">
    <name type="scientific">Bacillus thuringiensis HD-789</name>
    <dbReference type="NCBI Taxonomy" id="1217737"/>
    <lineage>
        <taxon>Bacteria</taxon>
        <taxon>Bacillati</taxon>
        <taxon>Bacillota</taxon>
        <taxon>Bacilli</taxon>
        <taxon>Bacillales</taxon>
        <taxon>Bacillaceae</taxon>
        <taxon>Bacillus</taxon>
        <taxon>Bacillus cereus group</taxon>
    </lineage>
</organism>
<dbReference type="InterPro" id="IPR002559">
    <property type="entry name" value="Transposase_11"/>
</dbReference>
<dbReference type="KEGG" id="btn:BTF1_32091"/>
<dbReference type="Pfam" id="PF01609">
    <property type="entry name" value="DDE_Tnp_1"/>
    <property type="match status" value="1"/>
</dbReference>
<gene>
    <name evidence="3" type="ORF">BTF1_32091</name>
    <name evidence="4" type="ORF">BTF1_32321</name>
</gene>
<evidence type="ECO:0000313" key="4">
    <source>
        <dbReference type="EMBL" id="AFQ30549.1"/>
    </source>
</evidence>
<feature type="domain" description="Transposase IS4-like" evidence="2">
    <location>
        <begin position="25"/>
        <end position="136"/>
    </location>
</feature>
<evidence type="ECO:0000259" key="2">
    <source>
        <dbReference type="Pfam" id="PF01609"/>
    </source>
</evidence>
<dbReference type="PANTHER" id="PTHR33258">
    <property type="entry name" value="TRANSPOSASE INSL FOR INSERTION SEQUENCE ELEMENT IS186A-RELATED"/>
    <property type="match status" value="1"/>
</dbReference>
<dbReference type="PANTHER" id="PTHR33258:SF1">
    <property type="entry name" value="TRANSPOSASE INSL FOR INSERTION SEQUENCE ELEMENT IS186A-RELATED"/>
    <property type="match status" value="1"/>
</dbReference>
<proteinExistence type="predicted"/>
<name>A0A9W3JVR3_BACTU</name>
<dbReference type="EMBL" id="CP003766">
    <property type="protein sequence ID" value="AFQ30549.1"/>
    <property type="molecule type" value="Genomic_DNA"/>
</dbReference>
<protein>
    <submittedName>
        <fullName evidence="3">IS231 transposase</fullName>
    </submittedName>
</protein>
<dbReference type="SUPFAM" id="SSF53098">
    <property type="entry name" value="Ribonuclease H-like"/>
    <property type="match status" value="1"/>
</dbReference>
<accession>A0A9W3JVR3</accession>
<dbReference type="EMBL" id="CP003766">
    <property type="protein sequence ID" value="AFQ30503.1"/>
    <property type="molecule type" value="Genomic_DNA"/>
</dbReference>
<dbReference type="GO" id="GO:0003677">
    <property type="term" value="F:DNA binding"/>
    <property type="evidence" value="ECO:0007669"/>
    <property type="project" value="InterPro"/>
</dbReference>
<evidence type="ECO:0000313" key="5">
    <source>
        <dbReference type="Proteomes" id="UP000005257"/>
    </source>
</evidence>
<comment type="function">
    <text evidence="1">Involved in the transposition of the insertion sequence.</text>
</comment>
<dbReference type="Proteomes" id="UP000005257">
    <property type="component" value="Plasmid pBTHD789-3"/>
</dbReference>
<evidence type="ECO:0000256" key="1">
    <source>
        <dbReference type="ARBA" id="ARBA00002286"/>
    </source>
</evidence>
<keyword evidence="3" id="KW-0614">Plasmid</keyword>
<reference evidence="3 5" key="2">
    <citation type="journal article" date="2013" name="Genome Announc.">
        <title>Complete Genome Sequence of Bacillus thuringiensis Serovar Israelensis Strain HD-789.</title>
        <authorList>
            <person name="Doggett N.A."/>
            <person name="Stubben C.J."/>
            <person name="Chertkov O."/>
            <person name="Bruce D.C."/>
            <person name="Detter J.C."/>
            <person name="Johnson S.L."/>
            <person name="Han C.S."/>
        </authorList>
    </citation>
    <scope>NUCLEOTIDE SEQUENCE [LARGE SCALE GENOMIC DNA]</scope>
    <source>
        <strain evidence="3 5">HD-789</strain>
    </source>
</reference>
<dbReference type="InterPro" id="IPR012337">
    <property type="entry name" value="RNaseH-like_sf"/>
</dbReference>
<reference evidence="3" key="1">
    <citation type="submission" date="2012-08" db="EMBL/GenBank/DDBJ databases">
        <authorList>
            <person name="Doggett N."/>
            <person name="Chertov O."/>
            <person name="Bruce D."/>
            <person name="Detter J.C."/>
            <person name="Johnson S.L."/>
            <person name="Han C."/>
        </authorList>
    </citation>
    <scope>NUCLEOTIDE SEQUENCE</scope>
    <source>
        <strain evidence="3">HD-789</strain>
        <plasmid evidence="3">pBTHD789-3</plasmid>
    </source>
</reference>
<geneLocation type="plasmid" evidence="3 5">
    <name>pBTHD789-3</name>
</geneLocation>
<dbReference type="GO" id="GO:0006313">
    <property type="term" value="P:DNA transposition"/>
    <property type="evidence" value="ECO:0007669"/>
    <property type="project" value="InterPro"/>
</dbReference>
<evidence type="ECO:0000313" key="3">
    <source>
        <dbReference type="EMBL" id="AFQ30503.1"/>
    </source>
</evidence>
<dbReference type="GO" id="GO:0004803">
    <property type="term" value="F:transposase activity"/>
    <property type="evidence" value="ECO:0007669"/>
    <property type="project" value="InterPro"/>
</dbReference>
<sequence>MIDLETIMEQLQPGELYEIPVVYVGRDYLLPVRAVMYRLTPDQETQRRKDRAYKEKKKNITFSDRTKKLQGINVYITNIPLEYVSKEAIHEFYSLRWQIEIIFKTWKSIFRIHSNTNVKKERLECHIYGKLIALLLSSTVMFQMRQVLLIKKQKELSEWKAMYMIHDYFRVLYRQIQEQSKQLITSFLRLFHLLDKNGRKSHRYRKKTVFDILGTAYEQYIEK</sequence>